<keyword evidence="4 7" id="KW-0238">DNA-binding</keyword>
<accession>A0ABQ1YPZ3</accession>
<dbReference type="RefSeq" id="WP_229753572.1">
    <property type="nucleotide sequence ID" value="NZ_BMFT01000003.1"/>
</dbReference>
<gene>
    <name evidence="10" type="ORF">GCM10008013_39990</name>
</gene>
<dbReference type="PROSITE" id="PS50110">
    <property type="entry name" value="RESPONSE_REGULATORY"/>
    <property type="match status" value="1"/>
</dbReference>
<dbReference type="Proteomes" id="UP000659344">
    <property type="component" value="Unassembled WGS sequence"/>
</dbReference>
<feature type="domain" description="OmpR/PhoB-type" evidence="9">
    <location>
        <begin position="143"/>
        <end position="242"/>
    </location>
</feature>
<evidence type="ECO:0000259" key="9">
    <source>
        <dbReference type="PROSITE" id="PS51755"/>
    </source>
</evidence>
<keyword evidence="5" id="KW-0804">Transcription</keyword>
<protein>
    <submittedName>
        <fullName evidence="10">DNA-binding response regulator</fullName>
    </submittedName>
</protein>
<evidence type="ECO:0000256" key="2">
    <source>
        <dbReference type="ARBA" id="ARBA00023012"/>
    </source>
</evidence>
<dbReference type="Gene3D" id="1.10.10.10">
    <property type="entry name" value="Winged helix-like DNA-binding domain superfamily/Winged helix DNA-binding domain"/>
    <property type="match status" value="1"/>
</dbReference>
<evidence type="ECO:0000313" key="11">
    <source>
        <dbReference type="Proteomes" id="UP000659344"/>
    </source>
</evidence>
<dbReference type="InterPro" id="IPR011006">
    <property type="entry name" value="CheY-like_superfamily"/>
</dbReference>
<dbReference type="PANTHER" id="PTHR48111:SF26">
    <property type="entry name" value="STAGE 0 SPORULATION PROTEIN A HOMOLOG"/>
    <property type="match status" value="1"/>
</dbReference>
<sequence>MTLYFNGMDGINIMHRILLIEDDISIVEMVEKVLSKEGFHVTAAYNGEDGIFAFAKGAFDLVLVDLMMPKMDGMEVIRIIRSRSALPILIMSAKDSDVDKALGLGFGADDYIAKPFSMIELSARIKSAIRRATTYTQVDLKQEKITTVGDLEMDFDHFSVKKQGEELKLTAKEFEILKLFAGNPNRVFTKSQLYGFIWNDEYMGDENVINVHIRRLREKIEDDPSNPVYIKTLWGIGYKWEGV</sequence>
<dbReference type="InterPro" id="IPR036388">
    <property type="entry name" value="WH-like_DNA-bd_sf"/>
</dbReference>
<evidence type="ECO:0000256" key="7">
    <source>
        <dbReference type="PROSITE-ProRule" id="PRU01091"/>
    </source>
</evidence>
<comment type="caution">
    <text evidence="10">The sequence shown here is derived from an EMBL/GenBank/DDBJ whole genome shotgun (WGS) entry which is preliminary data.</text>
</comment>
<dbReference type="InterPro" id="IPR016032">
    <property type="entry name" value="Sig_transdc_resp-reg_C-effctor"/>
</dbReference>
<dbReference type="SUPFAM" id="SSF46894">
    <property type="entry name" value="C-terminal effector domain of the bipartite response regulators"/>
    <property type="match status" value="1"/>
</dbReference>
<reference evidence="11" key="1">
    <citation type="journal article" date="2019" name="Int. J. Syst. Evol. Microbiol.">
        <title>The Global Catalogue of Microorganisms (GCM) 10K type strain sequencing project: providing services to taxonomists for standard genome sequencing and annotation.</title>
        <authorList>
            <consortium name="The Broad Institute Genomics Platform"/>
            <consortium name="The Broad Institute Genome Sequencing Center for Infectious Disease"/>
            <person name="Wu L."/>
            <person name="Ma J."/>
        </authorList>
    </citation>
    <scope>NUCLEOTIDE SEQUENCE [LARGE SCALE GENOMIC DNA]</scope>
    <source>
        <strain evidence="11">CGMCC 1.12769</strain>
    </source>
</reference>
<evidence type="ECO:0000256" key="3">
    <source>
        <dbReference type="ARBA" id="ARBA00023015"/>
    </source>
</evidence>
<dbReference type="SUPFAM" id="SSF52172">
    <property type="entry name" value="CheY-like"/>
    <property type="match status" value="1"/>
</dbReference>
<dbReference type="Gene3D" id="6.10.250.690">
    <property type="match status" value="1"/>
</dbReference>
<dbReference type="Pfam" id="PF00486">
    <property type="entry name" value="Trans_reg_C"/>
    <property type="match status" value="1"/>
</dbReference>
<dbReference type="PANTHER" id="PTHR48111">
    <property type="entry name" value="REGULATOR OF RPOS"/>
    <property type="match status" value="1"/>
</dbReference>
<evidence type="ECO:0000256" key="4">
    <source>
        <dbReference type="ARBA" id="ARBA00023125"/>
    </source>
</evidence>
<evidence type="ECO:0000256" key="5">
    <source>
        <dbReference type="ARBA" id="ARBA00023163"/>
    </source>
</evidence>
<dbReference type="Gene3D" id="3.40.50.2300">
    <property type="match status" value="1"/>
</dbReference>
<keyword evidence="3" id="KW-0805">Transcription regulation</keyword>
<dbReference type="PROSITE" id="PS51755">
    <property type="entry name" value="OMPR_PHOB"/>
    <property type="match status" value="1"/>
</dbReference>
<dbReference type="EMBL" id="BMFT01000003">
    <property type="protein sequence ID" value="GGH34331.1"/>
    <property type="molecule type" value="Genomic_DNA"/>
</dbReference>
<dbReference type="Pfam" id="PF00072">
    <property type="entry name" value="Response_reg"/>
    <property type="match status" value="1"/>
</dbReference>
<evidence type="ECO:0000256" key="1">
    <source>
        <dbReference type="ARBA" id="ARBA00022553"/>
    </source>
</evidence>
<evidence type="ECO:0000313" key="10">
    <source>
        <dbReference type="EMBL" id="GGH34331.1"/>
    </source>
</evidence>
<feature type="domain" description="Response regulatory" evidence="8">
    <location>
        <begin position="16"/>
        <end position="129"/>
    </location>
</feature>
<feature type="modified residue" description="4-aspartylphosphate" evidence="6">
    <location>
        <position position="65"/>
    </location>
</feature>
<dbReference type="SMART" id="SM00448">
    <property type="entry name" value="REC"/>
    <property type="match status" value="1"/>
</dbReference>
<dbReference type="GO" id="GO:0003677">
    <property type="term" value="F:DNA binding"/>
    <property type="evidence" value="ECO:0007669"/>
    <property type="project" value="UniProtKB-KW"/>
</dbReference>
<proteinExistence type="predicted"/>
<keyword evidence="11" id="KW-1185">Reference proteome</keyword>
<dbReference type="CDD" id="cd00383">
    <property type="entry name" value="trans_reg_C"/>
    <property type="match status" value="1"/>
</dbReference>
<evidence type="ECO:0000256" key="6">
    <source>
        <dbReference type="PROSITE-ProRule" id="PRU00169"/>
    </source>
</evidence>
<name>A0ABQ1YPZ3_9BACL</name>
<keyword evidence="1 6" id="KW-0597">Phosphoprotein</keyword>
<evidence type="ECO:0000259" key="8">
    <source>
        <dbReference type="PROSITE" id="PS50110"/>
    </source>
</evidence>
<dbReference type="SMART" id="SM00862">
    <property type="entry name" value="Trans_reg_C"/>
    <property type="match status" value="1"/>
</dbReference>
<dbReference type="InterPro" id="IPR039420">
    <property type="entry name" value="WalR-like"/>
</dbReference>
<dbReference type="InterPro" id="IPR001867">
    <property type="entry name" value="OmpR/PhoB-type_DNA-bd"/>
</dbReference>
<feature type="DNA-binding region" description="OmpR/PhoB-type" evidence="7">
    <location>
        <begin position="143"/>
        <end position="242"/>
    </location>
</feature>
<dbReference type="InterPro" id="IPR001789">
    <property type="entry name" value="Sig_transdc_resp-reg_receiver"/>
</dbReference>
<organism evidence="10 11">
    <name type="scientific">Paenibacillus segetis</name>
    <dbReference type="NCBI Taxonomy" id="1325360"/>
    <lineage>
        <taxon>Bacteria</taxon>
        <taxon>Bacillati</taxon>
        <taxon>Bacillota</taxon>
        <taxon>Bacilli</taxon>
        <taxon>Bacillales</taxon>
        <taxon>Paenibacillaceae</taxon>
        <taxon>Paenibacillus</taxon>
    </lineage>
</organism>
<keyword evidence="2" id="KW-0902">Two-component regulatory system</keyword>